<evidence type="ECO:0008006" key="3">
    <source>
        <dbReference type="Google" id="ProtNLM"/>
    </source>
</evidence>
<dbReference type="OrthoDB" id="9778801at2"/>
<evidence type="ECO:0000313" key="1">
    <source>
        <dbReference type="EMBL" id="ROO27939.1"/>
    </source>
</evidence>
<reference evidence="1 2" key="1">
    <citation type="submission" date="2013-10" db="EMBL/GenBank/DDBJ databases">
        <title>Salinisphaera japonica YTM-1 Genome Sequencing.</title>
        <authorList>
            <person name="Lai Q."/>
            <person name="Li C."/>
            <person name="Shao Z."/>
        </authorList>
    </citation>
    <scope>NUCLEOTIDE SEQUENCE [LARGE SCALE GENOMIC DNA]</scope>
    <source>
        <strain evidence="1 2">YTM-1</strain>
    </source>
</reference>
<accession>A0A423PQQ6</accession>
<organism evidence="1 2">
    <name type="scientific">Salinisphaera japonica YTM-1</name>
    <dbReference type="NCBI Taxonomy" id="1209778"/>
    <lineage>
        <taxon>Bacteria</taxon>
        <taxon>Pseudomonadati</taxon>
        <taxon>Pseudomonadota</taxon>
        <taxon>Gammaproteobacteria</taxon>
        <taxon>Salinisphaerales</taxon>
        <taxon>Salinisphaeraceae</taxon>
        <taxon>Salinisphaera</taxon>
    </lineage>
</organism>
<dbReference type="Proteomes" id="UP000285310">
    <property type="component" value="Unassembled WGS sequence"/>
</dbReference>
<dbReference type="PANTHER" id="PTHR33973">
    <property type="entry name" value="OS07G0153300 PROTEIN"/>
    <property type="match status" value="1"/>
</dbReference>
<dbReference type="RefSeq" id="WP_123658302.1">
    <property type="nucleotide sequence ID" value="NZ_AYKG01000024.1"/>
</dbReference>
<dbReference type="Pfam" id="PF07103">
    <property type="entry name" value="DUF1365"/>
    <property type="match status" value="1"/>
</dbReference>
<keyword evidence="2" id="KW-1185">Reference proteome</keyword>
<sequence>MGGLDVGTCLYRARVTHRRPGAPAYRFAYRAYYLLFELDAIDTACARSWLVSRNRFNVLSFRDADHGPHDGRDLRGWVDGVLAEHDIDLGGGQVWLLSMPRVLGYGFNPISLYYCLDVHGALMAVLAEVHNTFGEHHVYVVHENGGAMTWQRAMTKTKRFHVSPFFDRSGRYRFHFLAPEHRLGLGIRLYDEAGALRIATALAGERRALTTVEIIKAVIAVPWMSVKVTAAIHWEAVKLWLRGAVFHRKPTPSRPNRS</sequence>
<comment type="caution">
    <text evidence="1">The sequence shown here is derived from an EMBL/GenBank/DDBJ whole genome shotgun (WGS) entry which is preliminary data.</text>
</comment>
<protein>
    <recommendedName>
        <fullName evidence="3">DUF1365 domain-containing protein</fullName>
    </recommendedName>
</protein>
<dbReference type="InParanoid" id="A0A423PQQ6"/>
<dbReference type="EMBL" id="AYKG01000024">
    <property type="protein sequence ID" value="ROO27939.1"/>
    <property type="molecule type" value="Genomic_DNA"/>
</dbReference>
<name>A0A423PQQ6_9GAMM</name>
<proteinExistence type="predicted"/>
<dbReference type="PANTHER" id="PTHR33973:SF4">
    <property type="entry name" value="OS07G0153300 PROTEIN"/>
    <property type="match status" value="1"/>
</dbReference>
<gene>
    <name evidence="1" type="ORF">SAJA_08985</name>
</gene>
<dbReference type="InterPro" id="IPR010775">
    <property type="entry name" value="DUF1365"/>
</dbReference>
<evidence type="ECO:0000313" key="2">
    <source>
        <dbReference type="Proteomes" id="UP000285310"/>
    </source>
</evidence>
<dbReference type="AlphaFoldDB" id="A0A423PQQ6"/>